<feature type="region of interest" description="Disordered" evidence="1">
    <location>
        <begin position="562"/>
        <end position="634"/>
    </location>
</feature>
<dbReference type="AlphaFoldDB" id="A0A0E0FBY2"/>
<evidence type="ECO:0000256" key="1">
    <source>
        <dbReference type="SAM" id="MobiDB-lite"/>
    </source>
</evidence>
<dbReference type="Gramene" id="OMERI12G07790.1">
    <property type="protein sequence ID" value="OMERI12G07790.1"/>
    <property type="gene ID" value="OMERI12G07790"/>
</dbReference>
<accession>A0A0E0FBY2</accession>
<protein>
    <recommendedName>
        <fullName evidence="4">Nuclear pore complex protein NUP1</fullName>
    </recommendedName>
</protein>
<dbReference type="Proteomes" id="UP000008021">
    <property type="component" value="Chromosome 12"/>
</dbReference>
<dbReference type="PANTHER" id="PTHR33416">
    <property type="entry name" value="NUCLEAR PORE COMPLEX PROTEIN NUP1"/>
    <property type="match status" value="1"/>
</dbReference>
<dbReference type="PANTHER" id="PTHR33416:SF16">
    <property type="entry name" value="NUCLEAR PORE COMPLEX PROTEIN NUP1"/>
    <property type="match status" value="1"/>
</dbReference>
<feature type="compositionally biased region" description="Acidic residues" evidence="1">
    <location>
        <begin position="119"/>
        <end position="130"/>
    </location>
</feature>
<reference evidence="2" key="1">
    <citation type="submission" date="2015-04" db="UniProtKB">
        <authorList>
            <consortium name="EnsemblPlants"/>
        </authorList>
    </citation>
    <scope>IDENTIFICATION</scope>
</reference>
<dbReference type="GO" id="GO:0071763">
    <property type="term" value="P:nuclear membrane organization"/>
    <property type="evidence" value="ECO:0007669"/>
    <property type="project" value="TreeGrafter"/>
</dbReference>
<feature type="compositionally biased region" description="Low complexity" evidence="1">
    <location>
        <begin position="972"/>
        <end position="991"/>
    </location>
</feature>
<feature type="region of interest" description="Disordered" evidence="1">
    <location>
        <begin position="319"/>
        <end position="347"/>
    </location>
</feature>
<feature type="compositionally biased region" description="Polar residues" evidence="1">
    <location>
        <begin position="506"/>
        <end position="516"/>
    </location>
</feature>
<evidence type="ECO:0008006" key="4">
    <source>
        <dbReference type="Google" id="ProtNLM"/>
    </source>
</evidence>
<feature type="compositionally biased region" description="Low complexity" evidence="1">
    <location>
        <begin position="1075"/>
        <end position="1091"/>
    </location>
</feature>
<feature type="compositionally biased region" description="Polar residues" evidence="1">
    <location>
        <begin position="935"/>
        <end position="962"/>
    </location>
</feature>
<evidence type="ECO:0000313" key="3">
    <source>
        <dbReference type="Proteomes" id="UP000008021"/>
    </source>
</evidence>
<dbReference type="STRING" id="40149.A0A0E0FBY2"/>
<reference evidence="2" key="2">
    <citation type="submission" date="2018-05" db="EMBL/GenBank/DDBJ databases">
        <title>OmerRS3 (Oryza meridionalis Reference Sequence Version 3).</title>
        <authorList>
            <person name="Zhang J."/>
            <person name="Kudrna D."/>
            <person name="Lee S."/>
            <person name="Talag J."/>
            <person name="Welchert J."/>
            <person name="Wing R.A."/>
        </authorList>
    </citation>
    <scope>NUCLEOTIDE SEQUENCE [LARGE SCALE GENOMIC DNA]</scope>
    <source>
        <strain evidence="2">cv. OR44</strain>
    </source>
</reference>
<feature type="compositionally biased region" description="Polar residues" evidence="1">
    <location>
        <begin position="582"/>
        <end position="598"/>
    </location>
</feature>
<feature type="region of interest" description="Disordered" evidence="1">
    <location>
        <begin position="935"/>
        <end position="991"/>
    </location>
</feature>
<dbReference type="eggNOG" id="KOG0845">
    <property type="taxonomic scope" value="Eukaryota"/>
</dbReference>
<proteinExistence type="predicted"/>
<feature type="compositionally biased region" description="Polar residues" evidence="1">
    <location>
        <begin position="486"/>
        <end position="496"/>
    </location>
</feature>
<feature type="region of interest" description="Disordered" evidence="1">
    <location>
        <begin position="425"/>
        <end position="444"/>
    </location>
</feature>
<feature type="region of interest" description="Disordered" evidence="1">
    <location>
        <begin position="1063"/>
        <end position="1106"/>
    </location>
</feature>
<feature type="compositionally biased region" description="Low complexity" evidence="1">
    <location>
        <begin position="100"/>
        <end position="110"/>
    </location>
</feature>
<dbReference type="HOGENOM" id="CLU_013613_0_0_1"/>
<organism evidence="2">
    <name type="scientific">Oryza meridionalis</name>
    <dbReference type="NCBI Taxonomy" id="40149"/>
    <lineage>
        <taxon>Eukaryota</taxon>
        <taxon>Viridiplantae</taxon>
        <taxon>Streptophyta</taxon>
        <taxon>Embryophyta</taxon>
        <taxon>Tracheophyta</taxon>
        <taxon>Spermatophyta</taxon>
        <taxon>Magnoliopsida</taxon>
        <taxon>Liliopsida</taxon>
        <taxon>Poales</taxon>
        <taxon>Poaceae</taxon>
        <taxon>BOP clade</taxon>
        <taxon>Oryzoideae</taxon>
        <taxon>Oryzeae</taxon>
        <taxon>Oryzinae</taxon>
        <taxon>Oryza</taxon>
    </lineage>
</organism>
<feature type="compositionally biased region" description="Pro residues" evidence="1">
    <location>
        <begin position="68"/>
        <end position="79"/>
    </location>
</feature>
<feature type="compositionally biased region" description="Low complexity" evidence="1">
    <location>
        <begin position="23"/>
        <end position="32"/>
    </location>
</feature>
<name>A0A0E0FBY2_9ORYZ</name>
<keyword evidence="3" id="KW-1185">Reference proteome</keyword>
<feature type="region of interest" description="Disordered" evidence="1">
    <location>
        <begin position="1"/>
        <end position="50"/>
    </location>
</feature>
<dbReference type="EnsemblPlants" id="OMERI12G07790.1">
    <property type="protein sequence ID" value="OMERI12G07790.1"/>
    <property type="gene ID" value="OMERI12G07790"/>
</dbReference>
<evidence type="ECO:0000313" key="2">
    <source>
        <dbReference type="EnsemblPlants" id="OMERI12G07790.1"/>
    </source>
</evidence>
<feature type="region of interest" description="Disordered" evidence="1">
    <location>
        <begin position="486"/>
        <end position="529"/>
    </location>
</feature>
<feature type="region of interest" description="Disordered" evidence="1">
    <location>
        <begin position="63"/>
        <end position="146"/>
    </location>
</feature>
<sequence length="1106" mass="114772">MASRGAYDGGSGAGGKIRRRPPSRAAAASPYARPAPAPAPALGGGGGGWFSRLVASGASLLLPSVFRKPPPPPQLPAPPQQEREREHLGEPPSLPELLEEGPSQAETLDTPPSPPPPPLEDDIPEEEEEGTGTVANNSAKDGDDILRRSDSYDVMDLEELLKQRTFTRQDQVASPAELAKAYMGSRSSKGSPLRLRLHDPSVLSKSIEANTTQITRPPTLSLLASARIHAPTTSDRLGSNYTTPNRSAIYKMSSSPYFKSAVSSRDLFGTVSPYQAPSSLHTFGRQVLKRKSAALNNESASVGPIRKMHQRYNRVSPLLQTRPGHRGYSGSHASKLDEGLEHSVQSQKRRCLDKVGDITRSGVHDRANDSSFGQAPAQSIQMAAKILKQLDTIVPSQKEGTLATRQKHVDILDVEDPISQKTEVSAQGSLLKPSSSRVKESLPNNNSNCAAKFTSAAKDSNTVDATSDKSAKLMPKNWLEMDNCRGSTKLSLNQGNDKTERKQSPIPENNDMSSGIINKEKPPTLPLRSHAPSNLVLSSEIDRNKILASSNGFSFPVPAALTGHSQAPPTPTLASPPVLSVEKQQLSASSSAPVTSVESIPRVFKPVSEEASVSNQRDTKSNTDKPPISQSSGQIVSFTSNPVFNVISSKPTTLSNGLADTTKSASAAVFPSNGSTKSVCSTNAGSSTPSFPKFSFQPGFQTSTSSAQSSGIQEPAITAPFSTVSSLAGGSSSPSSMIFAGATSQSSSITTSGSVPFQFTSQSSSESSLAGQDKSKAASSSAPFSFSPQFGSTSPFAGQGKSNAVSSQSTLLSGSQFSNSLSAQTSTSNSNLLSSEKVNPGSSPSFAFGSSAPGSSPVFSFAVGSGTTSATPASSSSLDTSSAFGHSTAFSASPIFGNSLTSTNAPPFGSPATSPFSSTTSPVFSFTSVTPTIPNASPTTPLCGTPSPTVGLSTGTDQMNGGQMTGDKNPFALSAASPFGLPSSSPSTPTLFSTPATQFASATSASPGMFQFGQHSQSSPGGFSIGTTGGNSEKIDFGSRHEHDGRNIKEKIVEVGPAADRLLPKPLAASSHTPGAAADSGRAPAGAARGFTGRKPHRTSSPESWQ</sequence>
<feature type="compositionally biased region" description="Basic and acidic residues" evidence="1">
    <location>
        <begin position="1033"/>
        <end position="1047"/>
    </location>
</feature>
<dbReference type="GO" id="GO:0005635">
    <property type="term" value="C:nuclear envelope"/>
    <property type="evidence" value="ECO:0007669"/>
    <property type="project" value="TreeGrafter"/>
</dbReference>
<feature type="region of interest" description="Disordered" evidence="1">
    <location>
        <begin position="1007"/>
        <end position="1047"/>
    </location>
</feature>